<dbReference type="InterPro" id="IPR003489">
    <property type="entry name" value="RHF/RaiA"/>
</dbReference>
<dbReference type="InterPro" id="IPR036567">
    <property type="entry name" value="RHF-like"/>
</dbReference>
<organism evidence="1 2">
    <name type="scientific">Candidatus Falkowbacteria bacterium HGW-Falkowbacteria-1</name>
    <dbReference type="NCBI Taxonomy" id="2013768"/>
    <lineage>
        <taxon>Bacteria</taxon>
        <taxon>Candidatus Falkowiibacteriota</taxon>
    </lineage>
</organism>
<dbReference type="Pfam" id="PF02482">
    <property type="entry name" value="Ribosomal_S30AE"/>
    <property type="match status" value="1"/>
</dbReference>
<dbReference type="CDD" id="cd00552">
    <property type="entry name" value="RaiA"/>
    <property type="match status" value="1"/>
</dbReference>
<gene>
    <name evidence="1" type="primary">raiA</name>
    <name evidence="1" type="ORF">CVU82_01285</name>
</gene>
<name>A0A2N2EAY2_9BACT</name>
<evidence type="ECO:0000313" key="1">
    <source>
        <dbReference type="EMBL" id="PKM91822.1"/>
    </source>
</evidence>
<dbReference type="NCBIfam" id="TIGR00741">
    <property type="entry name" value="yfiA"/>
    <property type="match status" value="1"/>
</dbReference>
<dbReference type="Proteomes" id="UP000233517">
    <property type="component" value="Unassembled WGS sequence"/>
</dbReference>
<protein>
    <submittedName>
        <fullName evidence="1">Ribosomal subunit interface protein</fullName>
    </submittedName>
</protein>
<proteinExistence type="predicted"/>
<dbReference type="AlphaFoldDB" id="A0A2N2EAY2"/>
<evidence type="ECO:0000313" key="2">
    <source>
        <dbReference type="Proteomes" id="UP000233517"/>
    </source>
</evidence>
<reference evidence="1 2" key="1">
    <citation type="journal article" date="2017" name="ISME J.">
        <title>Potential for microbial H2 and metal transformations associated with novel bacteria and archaea in deep terrestrial subsurface sediments.</title>
        <authorList>
            <person name="Hernsdorf A.W."/>
            <person name="Amano Y."/>
            <person name="Miyakawa K."/>
            <person name="Ise K."/>
            <person name="Suzuki Y."/>
            <person name="Anantharaman K."/>
            <person name="Probst A."/>
            <person name="Burstein D."/>
            <person name="Thomas B.C."/>
            <person name="Banfield J.F."/>
        </authorList>
    </citation>
    <scope>NUCLEOTIDE SEQUENCE [LARGE SCALE GENOMIC DNA]</scope>
    <source>
        <strain evidence="1">HGW-Falkowbacteria-1</strain>
    </source>
</reference>
<dbReference type="EMBL" id="PHAI01000001">
    <property type="protein sequence ID" value="PKM91822.1"/>
    <property type="molecule type" value="Genomic_DNA"/>
</dbReference>
<sequence>MKVQIKTTKIELSGELKMYTEKKMGMLEKYLGDVPVSNCDVEIEHVLNKQSSGKVYRAETNLFLPGEILRVEKTEETIIKAIDKVKDHLVLMIKRYKEKKQDKKRRK</sequence>
<comment type="caution">
    <text evidence="1">The sequence shown here is derived from an EMBL/GenBank/DDBJ whole genome shotgun (WGS) entry which is preliminary data.</text>
</comment>
<accession>A0A2N2EAY2</accession>
<dbReference type="SUPFAM" id="SSF69754">
    <property type="entry name" value="Ribosome binding protein Y (YfiA homologue)"/>
    <property type="match status" value="1"/>
</dbReference>
<dbReference type="Gene3D" id="3.30.160.100">
    <property type="entry name" value="Ribosome hibernation promotion factor-like"/>
    <property type="match status" value="1"/>
</dbReference>